<comment type="caution">
    <text evidence="1">The sequence shown here is derived from an EMBL/GenBank/DDBJ whole genome shotgun (WGS) entry which is preliminary data.</text>
</comment>
<feature type="non-terminal residue" evidence="1">
    <location>
        <position position="1"/>
    </location>
</feature>
<reference evidence="1" key="2">
    <citation type="submission" date="2023-05" db="EMBL/GenBank/DDBJ databases">
        <authorList>
            <consortium name="Lawrence Berkeley National Laboratory"/>
            <person name="Steindorff A."/>
            <person name="Hensen N."/>
            <person name="Bonometti L."/>
            <person name="Westerberg I."/>
            <person name="Brannstrom I.O."/>
            <person name="Guillou S."/>
            <person name="Cros-Aarteil S."/>
            <person name="Calhoun S."/>
            <person name="Haridas S."/>
            <person name="Kuo A."/>
            <person name="Mondo S."/>
            <person name="Pangilinan J."/>
            <person name="Riley R."/>
            <person name="Labutti K."/>
            <person name="Andreopoulos B."/>
            <person name="Lipzen A."/>
            <person name="Chen C."/>
            <person name="Yanf M."/>
            <person name="Daum C."/>
            <person name="Ng V."/>
            <person name="Clum A."/>
            <person name="Ohm R."/>
            <person name="Martin F."/>
            <person name="Silar P."/>
            <person name="Natvig D."/>
            <person name="Lalanne C."/>
            <person name="Gautier V."/>
            <person name="Ament-Velasquez S.L."/>
            <person name="Kruys A."/>
            <person name="Hutchinson M.I."/>
            <person name="Powell A.J."/>
            <person name="Barry K."/>
            <person name="Miller A.N."/>
            <person name="Grigoriev I.V."/>
            <person name="Debuchy R."/>
            <person name="Gladieux P."/>
            <person name="Thoren M.H."/>
            <person name="Johannesson H."/>
        </authorList>
    </citation>
    <scope>NUCLEOTIDE SEQUENCE</scope>
    <source>
        <strain evidence="1">CBS 103.79</strain>
    </source>
</reference>
<dbReference type="EMBL" id="MU855849">
    <property type="protein sequence ID" value="KAK3898992.1"/>
    <property type="molecule type" value="Genomic_DNA"/>
</dbReference>
<organism evidence="1 2">
    <name type="scientific">Staphylotrichum tortipilum</name>
    <dbReference type="NCBI Taxonomy" id="2831512"/>
    <lineage>
        <taxon>Eukaryota</taxon>
        <taxon>Fungi</taxon>
        <taxon>Dikarya</taxon>
        <taxon>Ascomycota</taxon>
        <taxon>Pezizomycotina</taxon>
        <taxon>Sordariomycetes</taxon>
        <taxon>Sordariomycetidae</taxon>
        <taxon>Sordariales</taxon>
        <taxon>Chaetomiaceae</taxon>
        <taxon>Staphylotrichum</taxon>
    </lineage>
</organism>
<sequence>SDHLSTLTSMANLWLTYGNQGRWEEAEKLDVQVEEQAPARGLPCPAAGGSPC</sequence>
<name>A0AAN6MEZ2_9PEZI</name>
<reference evidence="1" key="1">
    <citation type="journal article" date="2023" name="Mol. Phylogenet. Evol.">
        <title>Genome-scale phylogeny and comparative genomics of the fungal order Sordariales.</title>
        <authorList>
            <person name="Hensen N."/>
            <person name="Bonometti L."/>
            <person name="Westerberg I."/>
            <person name="Brannstrom I.O."/>
            <person name="Guillou S."/>
            <person name="Cros-Aarteil S."/>
            <person name="Calhoun S."/>
            <person name="Haridas S."/>
            <person name="Kuo A."/>
            <person name="Mondo S."/>
            <person name="Pangilinan J."/>
            <person name="Riley R."/>
            <person name="LaButti K."/>
            <person name="Andreopoulos B."/>
            <person name="Lipzen A."/>
            <person name="Chen C."/>
            <person name="Yan M."/>
            <person name="Daum C."/>
            <person name="Ng V."/>
            <person name="Clum A."/>
            <person name="Steindorff A."/>
            <person name="Ohm R.A."/>
            <person name="Martin F."/>
            <person name="Silar P."/>
            <person name="Natvig D.O."/>
            <person name="Lalanne C."/>
            <person name="Gautier V."/>
            <person name="Ament-Velasquez S.L."/>
            <person name="Kruys A."/>
            <person name="Hutchinson M.I."/>
            <person name="Powell A.J."/>
            <person name="Barry K."/>
            <person name="Miller A.N."/>
            <person name="Grigoriev I.V."/>
            <person name="Debuchy R."/>
            <person name="Gladieux P."/>
            <person name="Hiltunen Thoren M."/>
            <person name="Johannesson H."/>
        </authorList>
    </citation>
    <scope>NUCLEOTIDE SEQUENCE</scope>
    <source>
        <strain evidence="1">CBS 103.79</strain>
    </source>
</reference>
<gene>
    <name evidence="1" type="ORF">C8A05DRAFT_18505</name>
</gene>
<keyword evidence="2" id="KW-1185">Reference proteome</keyword>
<protein>
    <submittedName>
        <fullName evidence="1">Uncharacterized protein</fullName>
    </submittedName>
</protein>
<accession>A0AAN6MEZ2</accession>
<dbReference type="InterPro" id="IPR011990">
    <property type="entry name" value="TPR-like_helical_dom_sf"/>
</dbReference>
<proteinExistence type="predicted"/>
<dbReference type="Proteomes" id="UP001303889">
    <property type="component" value="Unassembled WGS sequence"/>
</dbReference>
<dbReference type="AlphaFoldDB" id="A0AAN6MEZ2"/>
<evidence type="ECO:0000313" key="1">
    <source>
        <dbReference type="EMBL" id="KAK3898992.1"/>
    </source>
</evidence>
<evidence type="ECO:0000313" key="2">
    <source>
        <dbReference type="Proteomes" id="UP001303889"/>
    </source>
</evidence>
<dbReference type="Gene3D" id="1.25.40.10">
    <property type="entry name" value="Tetratricopeptide repeat domain"/>
    <property type="match status" value="1"/>
</dbReference>